<dbReference type="Gene3D" id="2.130.10.30">
    <property type="entry name" value="Regulator of chromosome condensation 1/beta-lactamase-inhibitor protein II"/>
    <property type="match status" value="2"/>
</dbReference>
<dbReference type="PANTHER" id="PTHR46207:SF1">
    <property type="entry name" value="PROTEIN RCC2"/>
    <property type="match status" value="1"/>
</dbReference>
<dbReference type="PANTHER" id="PTHR46207">
    <property type="entry name" value="PROTEIN RCC2"/>
    <property type="match status" value="1"/>
</dbReference>
<sequence>PSVLQKLEGSKSRGQLLIFGATNWDLIGRKEVPKQQAAYRNLGQNLWGPHRYGGLGGLRVRSVVSGPCAAHSLLISADGRLWSWGRNEKGQLGHGDTKRVEAPKLIEVLASEAIVAAACGRNHTLALTDPTAAPAGIGDPVPAPTGIPSHPCFPPGSNPIMYNGQPITKLGCGAEFSMVLDCKGNLFSFGCPEYGQLGHNSDGKFIARAQRIEYDCELVPRRVGIFVERTKDGQVLPVPNVVVRDVACGANHTV</sequence>
<keyword evidence="3" id="KW-1185">Reference proteome</keyword>
<evidence type="ECO:0000256" key="1">
    <source>
        <dbReference type="PROSITE-ProRule" id="PRU00235"/>
    </source>
</evidence>
<reference evidence="2 3" key="1">
    <citation type="submission" date="2019-09" db="EMBL/GenBank/DDBJ databases">
        <title>Bird 10,000 Genomes (B10K) Project - Family phase.</title>
        <authorList>
            <person name="Zhang G."/>
        </authorList>
    </citation>
    <scope>NUCLEOTIDE SEQUENCE [LARGE SCALE GENOMIC DNA]</scope>
    <source>
        <strain evidence="2">B10K-DU-001-33</strain>
        <tissue evidence="2">Muscle</tissue>
    </source>
</reference>
<comment type="caution">
    <text evidence="2">The sequence shown here is derived from an EMBL/GenBank/DDBJ whole genome shotgun (WGS) entry which is preliminary data.</text>
</comment>
<dbReference type="SUPFAM" id="SSF50985">
    <property type="entry name" value="RCC1/BLIP-II"/>
    <property type="match status" value="1"/>
</dbReference>
<gene>
    <name evidence="2" type="primary">Rcc2</name>
    <name evidence="2" type="ORF">MYIHEB_R05881</name>
</gene>
<dbReference type="FunFam" id="2.130.10.30:FF:000022">
    <property type="entry name" value="RCC2 isoform 1"/>
    <property type="match status" value="1"/>
</dbReference>
<dbReference type="PROSITE" id="PS50012">
    <property type="entry name" value="RCC1_3"/>
    <property type="match status" value="2"/>
</dbReference>
<dbReference type="InterPro" id="IPR000408">
    <property type="entry name" value="Reg_chr_condens"/>
</dbReference>
<dbReference type="PROSITE" id="PS00626">
    <property type="entry name" value="RCC1_2"/>
    <property type="match status" value="1"/>
</dbReference>
<feature type="repeat" description="RCC1" evidence="1">
    <location>
        <begin position="184"/>
        <end position="254"/>
    </location>
</feature>
<protein>
    <submittedName>
        <fullName evidence="2">RCC2 protein</fullName>
    </submittedName>
</protein>
<dbReference type="GO" id="GO:0031267">
    <property type="term" value="F:small GTPase binding"/>
    <property type="evidence" value="ECO:0007669"/>
    <property type="project" value="TreeGrafter"/>
</dbReference>
<dbReference type="Pfam" id="PF00415">
    <property type="entry name" value="RCC1"/>
    <property type="match status" value="2"/>
</dbReference>
<dbReference type="AlphaFoldDB" id="A0A7K9IKE4"/>
<feature type="non-terminal residue" evidence="2">
    <location>
        <position position="254"/>
    </location>
</feature>
<dbReference type="PRINTS" id="PR00633">
    <property type="entry name" value="RCCNDNSATION"/>
</dbReference>
<proteinExistence type="predicted"/>
<name>A0A7K9IKE4_9CORV</name>
<feature type="non-terminal residue" evidence="2">
    <location>
        <position position="1"/>
    </location>
</feature>
<dbReference type="InterPro" id="IPR009091">
    <property type="entry name" value="RCC1/BLIP-II"/>
</dbReference>
<accession>A0A7K9IKE4</accession>
<evidence type="ECO:0000313" key="2">
    <source>
        <dbReference type="EMBL" id="NXH25394.1"/>
    </source>
</evidence>
<dbReference type="EMBL" id="VWZQ01002004">
    <property type="protein sequence ID" value="NXH25394.1"/>
    <property type="molecule type" value="Genomic_DNA"/>
</dbReference>
<evidence type="ECO:0000313" key="3">
    <source>
        <dbReference type="Proteomes" id="UP000534930"/>
    </source>
</evidence>
<dbReference type="Proteomes" id="UP000534930">
    <property type="component" value="Unassembled WGS sequence"/>
</dbReference>
<feature type="repeat" description="RCC1" evidence="1">
    <location>
        <begin position="79"/>
        <end position="130"/>
    </location>
</feature>
<dbReference type="InterPro" id="IPR028641">
    <property type="entry name" value="RCC2"/>
</dbReference>
<organism evidence="2 3">
    <name type="scientific">Myiagra hebetior</name>
    <dbReference type="NCBI Taxonomy" id="381031"/>
    <lineage>
        <taxon>Eukaryota</taxon>
        <taxon>Metazoa</taxon>
        <taxon>Chordata</taxon>
        <taxon>Craniata</taxon>
        <taxon>Vertebrata</taxon>
        <taxon>Euteleostomi</taxon>
        <taxon>Archelosauria</taxon>
        <taxon>Archosauria</taxon>
        <taxon>Dinosauria</taxon>
        <taxon>Saurischia</taxon>
        <taxon>Theropoda</taxon>
        <taxon>Coelurosauria</taxon>
        <taxon>Aves</taxon>
        <taxon>Neognathae</taxon>
        <taxon>Neoaves</taxon>
        <taxon>Telluraves</taxon>
        <taxon>Australaves</taxon>
        <taxon>Passeriformes</taxon>
        <taxon>Corvoidea</taxon>
        <taxon>Monarchidae</taxon>
        <taxon>Myiagra</taxon>
    </lineage>
</organism>
<dbReference type="GO" id="GO:0016020">
    <property type="term" value="C:membrane"/>
    <property type="evidence" value="ECO:0007669"/>
    <property type="project" value="TreeGrafter"/>
</dbReference>